<gene>
    <name evidence="9" type="ORF">B1R32_10844</name>
</gene>
<feature type="transmembrane region" description="Helical" evidence="7">
    <location>
        <begin position="134"/>
        <end position="152"/>
    </location>
</feature>
<feature type="transmembrane region" description="Helical" evidence="7">
    <location>
        <begin position="70"/>
        <end position="98"/>
    </location>
</feature>
<accession>A0A2S8SSQ9</accession>
<proteinExistence type="inferred from homology"/>
<dbReference type="GO" id="GO:0006508">
    <property type="term" value="P:proteolysis"/>
    <property type="evidence" value="ECO:0007669"/>
    <property type="project" value="UniProtKB-KW"/>
</dbReference>
<dbReference type="RefSeq" id="WP_105483683.1">
    <property type="nucleotide sequence ID" value="NZ_NIGF01000008.1"/>
</dbReference>
<comment type="subcellular location">
    <subcellularLocation>
        <location evidence="1">Membrane</location>
        <topology evidence="1">Multi-pass membrane protein</topology>
    </subcellularLocation>
</comment>
<reference evidence="9 10" key="1">
    <citation type="journal article" date="2018" name="Syst. Appl. Microbiol.">
        <title>Abditibacterium utsteinense sp. nov., the first cultivated member of candidate phylum FBP, isolated from ice-free Antarctic soil samples.</title>
        <authorList>
            <person name="Tahon G."/>
            <person name="Tytgat B."/>
            <person name="Lebbe L."/>
            <person name="Carlier A."/>
            <person name="Willems A."/>
        </authorList>
    </citation>
    <scope>NUCLEOTIDE SEQUENCE [LARGE SCALE GENOMIC DNA]</scope>
    <source>
        <strain evidence="9 10">LMG 29911</strain>
    </source>
</reference>
<dbReference type="PANTHER" id="PTHR43731">
    <property type="entry name" value="RHOMBOID PROTEASE"/>
    <property type="match status" value="1"/>
</dbReference>
<keyword evidence="4" id="KW-0378">Hydrolase</keyword>
<dbReference type="Proteomes" id="UP000237684">
    <property type="component" value="Unassembled WGS sequence"/>
</dbReference>
<dbReference type="PANTHER" id="PTHR43731:SF14">
    <property type="entry name" value="PRESENILIN-ASSOCIATED RHOMBOID-LIKE PROTEIN, MITOCHONDRIAL"/>
    <property type="match status" value="1"/>
</dbReference>
<comment type="similarity">
    <text evidence="2">Belongs to the peptidase S54 family.</text>
</comment>
<evidence type="ECO:0000256" key="7">
    <source>
        <dbReference type="SAM" id="Phobius"/>
    </source>
</evidence>
<dbReference type="InterPro" id="IPR022764">
    <property type="entry name" value="Peptidase_S54_rhomboid_dom"/>
</dbReference>
<dbReference type="Pfam" id="PF01694">
    <property type="entry name" value="Rhomboid"/>
    <property type="match status" value="1"/>
</dbReference>
<dbReference type="GO" id="GO:0004252">
    <property type="term" value="F:serine-type endopeptidase activity"/>
    <property type="evidence" value="ECO:0007669"/>
    <property type="project" value="InterPro"/>
</dbReference>
<protein>
    <submittedName>
        <fullName evidence="9">Membrane associated serine protease, rhomboid family</fullName>
    </submittedName>
</protein>
<keyword evidence="5 7" id="KW-1133">Transmembrane helix</keyword>
<dbReference type="GO" id="GO:0016020">
    <property type="term" value="C:membrane"/>
    <property type="evidence" value="ECO:0007669"/>
    <property type="project" value="UniProtKB-SubCell"/>
</dbReference>
<evidence type="ECO:0000313" key="9">
    <source>
        <dbReference type="EMBL" id="PQV63840.1"/>
    </source>
</evidence>
<evidence type="ECO:0000256" key="3">
    <source>
        <dbReference type="ARBA" id="ARBA00022692"/>
    </source>
</evidence>
<dbReference type="FunCoup" id="A0A2S8SSQ9">
    <property type="interactions" value="189"/>
</dbReference>
<feature type="transmembrane region" description="Helical" evidence="7">
    <location>
        <begin position="202"/>
        <end position="220"/>
    </location>
</feature>
<evidence type="ECO:0000313" key="10">
    <source>
        <dbReference type="Proteomes" id="UP000237684"/>
    </source>
</evidence>
<evidence type="ECO:0000256" key="6">
    <source>
        <dbReference type="ARBA" id="ARBA00023136"/>
    </source>
</evidence>
<dbReference type="InParanoid" id="A0A2S8SSQ9"/>
<evidence type="ECO:0000256" key="2">
    <source>
        <dbReference type="ARBA" id="ARBA00009045"/>
    </source>
</evidence>
<comment type="caution">
    <text evidence="9">The sequence shown here is derived from an EMBL/GenBank/DDBJ whole genome shotgun (WGS) entry which is preliminary data.</text>
</comment>
<name>A0A2S8SSQ9_9BACT</name>
<dbReference type="InterPro" id="IPR035952">
    <property type="entry name" value="Rhomboid-like_sf"/>
</dbReference>
<keyword evidence="9" id="KW-0645">Protease</keyword>
<dbReference type="Gene3D" id="1.20.1540.10">
    <property type="entry name" value="Rhomboid-like"/>
    <property type="match status" value="1"/>
</dbReference>
<evidence type="ECO:0000256" key="4">
    <source>
        <dbReference type="ARBA" id="ARBA00022801"/>
    </source>
</evidence>
<sequence>MFPLKTLPSAKHAPHLTRLLIALNILAFGAQWFLQIAGHVDAAGIYGVVPHCFTVPSGCGVTSLESSKSLWISLFAALFLHADILHLGFNMLFLSAFGGGLEDKIGKIRFFLVYFGGGFFASAAHILFHPFSDAPTIGASGAIAAVLGAYFITQPKSWVLTYLPPIFFFPVPAPLFLVMWIGGQVGGVVSNFHLIGASSGGGIAWMAHLGGFLAGALYGWRLSPWTGKKSAARKF</sequence>
<feature type="transmembrane region" description="Helical" evidence="7">
    <location>
        <begin position="16"/>
        <end position="34"/>
    </location>
</feature>
<evidence type="ECO:0000259" key="8">
    <source>
        <dbReference type="Pfam" id="PF01694"/>
    </source>
</evidence>
<feature type="transmembrane region" description="Helical" evidence="7">
    <location>
        <begin position="110"/>
        <end position="128"/>
    </location>
</feature>
<keyword evidence="10" id="KW-1185">Reference proteome</keyword>
<feature type="transmembrane region" description="Helical" evidence="7">
    <location>
        <begin position="159"/>
        <end position="182"/>
    </location>
</feature>
<dbReference type="AlphaFoldDB" id="A0A2S8SSQ9"/>
<evidence type="ECO:0000256" key="1">
    <source>
        <dbReference type="ARBA" id="ARBA00004141"/>
    </source>
</evidence>
<dbReference type="SUPFAM" id="SSF144091">
    <property type="entry name" value="Rhomboid-like"/>
    <property type="match status" value="1"/>
</dbReference>
<dbReference type="EMBL" id="NIGF01000008">
    <property type="protein sequence ID" value="PQV63840.1"/>
    <property type="molecule type" value="Genomic_DNA"/>
</dbReference>
<keyword evidence="6 7" id="KW-0472">Membrane</keyword>
<evidence type="ECO:0000256" key="5">
    <source>
        <dbReference type="ARBA" id="ARBA00022989"/>
    </source>
</evidence>
<dbReference type="OrthoDB" id="9813074at2"/>
<feature type="domain" description="Peptidase S54 rhomboid" evidence="8">
    <location>
        <begin position="71"/>
        <end position="223"/>
    </location>
</feature>
<dbReference type="InterPro" id="IPR050925">
    <property type="entry name" value="Rhomboid_protease_S54"/>
</dbReference>
<keyword evidence="3 7" id="KW-0812">Transmembrane</keyword>
<organism evidence="9 10">
    <name type="scientific">Abditibacterium utsteinense</name>
    <dbReference type="NCBI Taxonomy" id="1960156"/>
    <lineage>
        <taxon>Bacteria</taxon>
        <taxon>Pseudomonadati</taxon>
        <taxon>Abditibacteriota</taxon>
        <taxon>Abditibacteriia</taxon>
        <taxon>Abditibacteriales</taxon>
        <taxon>Abditibacteriaceae</taxon>
        <taxon>Abditibacterium</taxon>
    </lineage>
</organism>